<dbReference type="Pfam" id="PF13365">
    <property type="entry name" value="Trypsin_2"/>
    <property type="match status" value="1"/>
</dbReference>
<gene>
    <name evidence="6" type="primary">htrA_2</name>
    <name evidence="6" type="ORF">Enr10x_25790</name>
</gene>
<dbReference type="InterPro" id="IPR009003">
    <property type="entry name" value="Peptidase_S1_PA"/>
</dbReference>
<dbReference type="SMART" id="SM00228">
    <property type="entry name" value="PDZ"/>
    <property type="match status" value="1"/>
</dbReference>
<evidence type="ECO:0000313" key="7">
    <source>
        <dbReference type="Proteomes" id="UP000315647"/>
    </source>
</evidence>
<dbReference type="InterPro" id="IPR051201">
    <property type="entry name" value="Chloro_Bact_Ser_Proteases"/>
</dbReference>
<feature type="domain" description="PDZ" evidence="5">
    <location>
        <begin position="306"/>
        <end position="375"/>
    </location>
</feature>
<dbReference type="Pfam" id="PF13180">
    <property type="entry name" value="PDZ_2"/>
    <property type="match status" value="1"/>
</dbReference>
<dbReference type="PANTHER" id="PTHR43343:SF3">
    <property type="entry name" value="PROTEASE DO-LIKE 8, CHLOROPLASTIC"/>
    <property type="match status" value="1"/>
</dbReference>
<dbReference type="SUPFAM" id="SSF50156">
    <property type="entry name" value="PDZ domain-like"/>
    <property type="match status" value="1"/>
</dbReference>
<dbReference type="InterPro" id="IPR043504">
    <property type="entry name" value="Peptidase_S1_PA_chymotrypsin"/>
</dbReference>
<dbReference type="RefSeq" id="WP_145449476.1">
    <property type="nucleotide sequence ID" value="NZ_CP037421.1"/>
</dbReference>
<evidence type="ECO:0000259" key="5">
    <source>
        <dbReference type="PROSITE" id="PS50106"/>
    </source>
</evidence>
<reference evidence="6 7" key="1">
    <citation type="submission" date="2019-03" db="EMBL/GenBank/DDBJ databases">
        <title>Deep-cultivation of Planctomycetes and their phenomic and genomic characterization uncovers novel biology.</title>
        <authorList>
            <person name="Wiegand S."/>
            <person name="Jogler M."/>
            <person name="Boedeker C."/>
            <person name="Pinto D."/>
            <person name="Vollmers J."/>
            <person name="Rivas-Marin E."/>
            <person name="Kohn T."/>
            <person name="Peeters S.H."/>
            <person name="Heuer A."/>
            <person name="Rast P."/>
            <person name="Oberbeckmann S."/>
            <person name="Bunk B."/>
            <person name="Jeske O."/>
            <person name="Meyerdierks A."/>
            <person name="Storesund J.E."/>
            <person name="Kallscheuer N."/>
            <person name="Luecker S."/>
            <person name="Lage O.M."/>
            <person name="Pohl T."/>
            <person name="Merkel B.J."/>
            <person name="Hornburger P."/>
            <person name="Mueller R.-W."/>
            <person name="Bruemmer F."/>
            <person name="Labrenz M."/>
            <person name="Spormann A.M."/>
            <person name="Op den Camp H."/>
            <person name="Overmann J."/>
            <person name="Amann R."/>
            <person name="Jetten M.S.M."/>
            <person name="Mascher T."/>
            <person name="Medema M.H."/>
            <person name="Devos D.P."/>
            <person name="Kaster A.-K."/>
            <person name="Ovreas L."/>
            <person name="Rohde M."/>
            <person name="Galperin M.Y."/>
            <person name="Jogler C."/>
        </authorList>
    </citation>
    <scope>NUCLEOTIDE SEQUENCE [LARGE SCALE GENOMIC DNA]</scope>
    <source>
        <strain evidence="6 7">Enr10</strain>
    </source>
</reference>
<evidence type="ECO:0000313" key="6">
    <source>
        <dbReference type="EMBL" id="QDT27264.1"/>
    </source>
</evidence>
<dbReference type="InterPro" id="IPR001478">
    <property type="entry name" value="PDZ"/>
</dbReference>
<evidence type="ECO:0000256" key="4">
    <source>
        <dbReference type="SAM" id="Phobius"/>
    </source>
</evidence>
<comment type="similarity">
    <text evidence="1">Belongs to the peptidase S1C family.</text>
</comment>
<feature type="transmembrane region" description="Helical" evidence="4">
    <location>
        <begin position="20"/>
        <end position="40"/>
    </location>
</feature>
<dbReference type="PRINTS" id="PR00834">
    <property type="entry name" value="PROTEASES2C"/>
</dbReference>
<evidence type="ECO:0000256" key="3">
    <source>
        <dbReference type="ARBA" id="ARBA00022801"/>
    </source>
</evidence>
<keyword evidence="4" id="KW-1133">Transmembrane helix</keyword>
<proteinExistence type="inferred from homology"/>
<name>A0A517Q6M2_9PLAN</name>
<protein>
    <submittedName>
        <fullName evidence="6">Serine protease HtrA</fullName>
    </submittedName>
</protein>
<organism evidence="6 7">
    <name type="scientific">Gimesia panareensis</name>
    <dbReference type="NCBI Taxonomy" id="2527978"/>
    <lineage>
        <taxon>Bacteria</taxon>
        <taxon>Pseudomonadati</taxon>
        <taxon>Planctomycetota</taxon>
        <taxon>Planctomycetia</taxon>
        <taxon>Planctomycetales</taxon>
        <taxon>Planctomycetaceae</taxon>
        <taxon>Gimesia</taxon>
    </lineage>
</organism>
<dbReference type="GO" id="GO:0006508">
    <property type="term" value="P:proteolysis"/>
    <property type="evidence" value="ECO:0007669"/>
    <property type="project" value="UniProtKB-KW"/>
</dbReference>
<dbReference type="GO" id="GO:0004252">
    <property type="term" value="F:serine-type endopeptidase activity"/>
    <property type="evidence" value="ECO:0007669"/>
    <property type="project" value="InterPro"/>
</dbReference>
<dbReference type="Gene3D" id="2.30.42.10">
    <property type="match status" value="1"/>
</dbReference>
<dbReference type="InterPro" id="IPR036034">
    <property type="entry name" value="PDZ_sf"/>
</dbReference>
<dbReference type="AlphaFoldDB" id="A0A517Q6M2"/>
<dbReference type="PROSITE" id="PS50106">
    <property type="entry name" value="PDZ"/>
    <property type="match status" value="1"/>
</dbReference>
<accession>A0A517Q6M2</accession>
<keyword evidence="7" id="KW-1185">Reference proteome</keyword>
<evidence type="ECO:0000256" key="1">
    <source>
        <dbReference type="ARBA" id="ARBA00010541"/>
    </source>
</evidence>
<dbReference type="EMBL" id="CP037421">
    <property type="protein sequence ID" value="QDT27264.1"/>
    <property type="molecule type" value="Genomic_DNA"/>
</dbReference>
<dbReference type="Gene3D" id="2.40.10.10">
    <property type="entry name" value="Trypsin-like serine proteases"/>
    <property type="match status" value="2"/>
</dbReference>
<keyword evidence="4" id="KW-0472">Membrane</keyword>
<keyword evidence="3" id="KW-0378">Hydrolase</keyword>
<keyword evidence="4" id="KW-0812">Transmembrane</keyword>
<sequence>MPSEHPSQPWGHSSGKSSLIQKWLILILIIVNVFMTIMLLQRYFGQPDFRVPMPTDLTQSELRIIELFRESSPSVVHIRTADFSSPMDQFSMNPQTPRQGSGSGFIWDREGHIVTNFHVIQKADEYMVTLADNSNWIAKHVGSAPSKDLAVLKIEAPRDRLKPIKRGYSADLQVGQTVLAIGNPFGLDQTLTTGIISGLGREIISVTGRSIRNVIQTDAAINPGNSGGPLLDSSGRLIGVNTAIYSSSHVYAGIGYAVPVDLVIRFVPQLIQYHSIQTPSLNFLGVDDFVIHKLKINHMLPSDVSGVMVQAVMPGGAADLAGLKELRLDEAGNLILGDLIMQLDEMPITNTNSLLDALEMRKVGDEVQLMVLRNNKKIKLKARLQDWRNEQ</sequence>
<dbReference type="PANTHER" id="PTHR43343">
    <property type="entry name" value="PEPTIDASE S12"/>
    <property type="match status" value="1"/>
</dbReference>
<dbReference type="SUPFAM" id="SSF50494">
    <property type="entry name" value="Trypsin-like serine proteases"/>
    <property type="match status" value="1"/>
</dbReference>
<dbReference type="Proteomes" id="UP000315647">
    <property type="component" value="Chromosome"/>
</dbReference>
<keyword evidence="2 6" id="KW-0645">Protease</keyword>
<evidence type="ECO:0000256" key="2">
    <source>
        <dbReference type="ARBA" id="ARBA00022670"/>
    </source>
</evidence>
<dbReference type="InterPro" id="IPR001940">
    <property type="entry name" value="Peptidase_S1C"/>
</dbReference>